<evidence type="ECO:0000313" key="4">
    <source>
        <dbReference type="Proteomes" id="UP001612915"/>
    </source>
</evidence>
<dbReference type="Gene3D" id="2.30.110.10">
    <property type="entry name" value="Electron Transport, Fmn-binding Protein, Chain A"/>
    <property type="match status" value="1"/>
</dbReference>
<reference evidence="3 4" key="1">
    <citation type="submission" date="2024-10" db="EMBL/GenBank/DDBJ databases">
        <title>The Natural Products Discovery Center: Release of the First 8490 Sequenced Strains for Exploring Actinobacteria Biosynthetic Diversity.</title>
        <authorList>
            <person name="Kalkreuter E."/>
            <person name="Kautsar S.A."/>
            <person name="Yang D."/>
            <person name="Bader C.D."/>
            <person name="Teijaro C.N."/>
            <person name="Fluegel L."/>
            <person name="Davis C.M."/>
            <person name="Simpson J.R."/>
            <person name="Lauterbach L."/>
            <person name="Steele A.D."/>
            <person name="Gui C."/>
            <person name="Meng S."/>
            <person name="Li G."/>
            <person name="Viehrig K."/>
            <person name="Ye F."/>
            <person name="Su P."/>
            <person name="Kiefer A.F."/>
            <person name="Nichols A."/>
            <person name="Cepeda A.J."/>
            <person name="Yan W."/>
            <person name="Fan B."/>
            <person name="Jiang Y."/>
            <person name="Adhikari A."/>
            <person name="Zheng C.-J."/>
            <person name="Schuster L."/>
            <person name="Cowan T.M."/>
            <person name="Smanski M.J."/>
            <person name="Chevrette M.G."/>
            <person name="De Carvalho L.P.S."/>
            <person name="Shen B."/>
        </authorList>
    </citation>
    <scope>NUCLEOTIDE SEQUENCE [LARGE SCALE GENOMIC DNA]</scope>
    <source>
        <strain evidence="3 4">NPDC049639</strain>
    </source>
</reference>
<comment type="catalytic activity">
    <reaction evidence="2">
        <text>oxidized coenzyme F420-(gamma-L-Glu)(n) + a quinol + H(+) = reduced coenzyme F420-(gamma-L-Glu)(n) + a quinone</text>
        <dbReference type="Rhea" id="RHEA:39663"/>
        <dbReference type="Rhea" id="RHEA-COMP:12939"/>
        <dbReference type="Rhea" id="RHEA-COMP:14378"/>
        <dbReference type="ChEBI" id="CHEBI:15378"/>
        <dbReference type="ChEBI" id="CHEBI:24646"/>
        <dbReference type="ChEBI" id="CHEBI:132124"/>
        <dbReference type="ChEBI" id="CHEBI:133980"/>
        <dbReference type="ChEBI" id="CHEBI:139511"/>
    </reaction>
</comment>
<dbReference type="Pfam" id="PF04075">
    <property type="entry name" value="F420H2_quin_red"/>
    <property type="match status" value="1"/>
</dbReference>
<dbReference type="RefSeq" id="WP_398284424.1">
    <property type="nucleotide sequence ID" value="NZ_JBITLV010000010.1"/>
</dbReference>
<sequence length="164" mass="18368">MGVTARVVGAYRGAIGRIAATRYGSQVFRRVLPPVDRALVRLTKGRANFTDHVIPTLMLTMTGRRSGRPVEQALCYVRDDAGELVVVGTNWGGADHPLWTENLLADADAWVLVRGERTAVRAEPVTGAERDRLYDRFERMAVLYTAYKGRMGERVPRVFRLVPR</sequence>
<dbReference type="PANTHER" id="PTHR39428:SF1">
    <property type="entry name" value="F420H(2)-DEPENDENT QUINONE REDUCTASE RV1261C"/>
    <property type="match status" value="1"/>
</dbReference>
<accession>A0ABW8AVC4</accession>
<gene>
    <name evidence="3" type="ORF">ACIB24_22355</name>
</gene>
<dbReference type="NCBIfam" id="TIGR00026">
    <property type="entry name" value="hi_GC_TIGR00026"/>
    <property type="match status" value="1"/>
</dbReference>
<dbReference type="InterPro" id="IPR004378">
    <property type="entry name" value="F420H2_quin_Rdtase"/>
</dbReference>
<evidence type="ECO:0000256" key="1">
    <source>
        <dbReference type="ARBA" id="ARBA00008710"/>
    </source>
</evidence>
<name>A0ABW8AVC4_9ACTN</name>
<dbReference type="InterPro" id="IPR012349">
    <property type="entry name" value="Split_barrel_FMN-bd"/>
</dbReference>
<evidence type="ECO:0000256" key="2">
    <source>
        <dbReference type="ARBA" id="ARBA00049106"/>
    </source>
</evidence>
<organism evidence="3 4">
    <name type="scientific">Spongisporangium articulatum</name>
    <dbReference type="NCBI Taxonomy" id="3362603"/>
    <lineage>
        <taxon>Bacteria</taxon>
        <taxon>Bacillati</taxon>
        <taxon>Actinomycetota</taxon>
        <taxon>Actinomycetes</taxon>
        <taxon>Kineosporiales</taxon>
        <taxon>Kineosporiaceae</taxon>
        <taxon>Spongisporangium</taxon>
    </lineage>
</organism>
<protein>
    <submittedName>
        <fullName evidence="3">Nitroreductase family deazaflavin-dependent oxidoreductase</fullName>
    </submittedName>
</protein>
<dbReference type="EMBL" id="JBITLV010000010">
    <property type="protein sequence ID" value="MFI7589822.1"/>
    <property type="molecule type" value="Genomic_DNA"/>
</dbReference>
<keyword evidence="4" id="KW-1185">Reference proteome</keyword>
<dbReference type="PANTHER" id="PTHR39428">
    <property type="entry name" value="F420H(2)-DEPENDENT QUINONE REDUCTASE RV1261C"/>
    <property type="match status" value="1"/>
</dbReference>
<proteinExistence type="inferred from homology"/>
<dbReference type="Proteomes" id="UP001612915">
    <property type="component" value="Unassembled WGS sequence"/>
</dbReference>
<evidence type="ECO:0000313" key="3">
    <source>
        <dbReference type="EMBL" id="MFI7589822.1"/>
    </source>
</evidence>
<comment type="caution">
    <text evidence="3">The sequence shown here is derived from an EMBL/GenBank/DDBJ whole genome shotgun (WGS) entry which is preliminary data.</text>
</comment>
<comment type="similarity">
    <text evidence="1">Belongs to the F420H(2)-dependent quinone reductase family.</text>
</comment>